<accession>A0A7V8SWU5</accession>
<feature type="modified residue" description="4-aspartylphosphate" evidence="7">
    <location>
        <position position="63"/>
    </location>
</feature>
<dbReference type="InterPro" id="IPR002078">
    <property type="entry name" value="Sigma_54_int"/>
</dbReference>
<keyword evidence="4" id="KW-0902">Two-component regulatory system</keyword>
<dbReference type="FunFam" id="3.40.50.2300:FF:000018">
    <property type="entry name" value="DNA-binding transcriptional regulator NtrC"/>
    <property type="match status" value="1"/>
</dbReference>
<feature type="domain" description="Response regulatory" evidence="9">
    <location>
        <begin position="14"/>
        <end position="128"/>
    </location>
</feature>
<evidence type="ECO:0000259" key="9">
    <source>
        <dbReference type="PROSITE" id="PS50110"/>
    </source>
</evidence>
<evidence type="ECO:0000313" key="11">
    <source>
        <dbReference type="Proteomes" id="UP000567293"/>
    </source>
</evidence>
<proteinExistence type="predicted"/>
<dbReference type="Pfam" id="PF00158">
    <property type="entry name" value="Sigma54_activat"/>
    <property type="match status" value="1"/>
</dbReference>
<comment type="caution">
    <text evidence="10">The sequence shown here is derived from an EMBL/GenBank/DDBJ whole genome shotgun (WGS) entry which is preliminary data.</text>
</comment>
<evidence type="ECO:0000256" key="7">
    <source>
        <dbReference type="PROSITE-ProRule" id="PRU00169"/>
    </source>
</evidence>
<evidence type="ECO:0000259" key="8">
    <source>
        <dbReference type="PROSITE" id="PS50045"/>
    </source>
</evidence>
<evidence type="ECO:0000256" key="4">
    <source>
        <dbReference type="ARBA" id="ARBA00023012"/>
    </source>
</evidence>
<keyword evidence="3" id="KW-0067">ATP-binding</keyword>
<dbReference type="EMBL" id="JACDQQ010000962">
    <property type="protein sequence ID" value="MBA0085319.1"/>
    <property type="molecule type" value="Genomic_DNA"/>
</dbReference>
<sequence>MTAPIPPAIETKGNVLVVDDESDIRESLEVLLGTEGYAVDLAQNAAEGLHKMESRGYDLVLLDLMMPDRSGMEVLQEVRQRDRETPIFMITAYGSVEAAVNALKFGANDYFSKPWDNDKLLIEIDRMIARRRLEYENTHLKRALKQRHSFPNIIGKSDRMVKLLDVVSQVAPARSTILITGETGTGKELVAKAIHANSPRADHLFVAVNSGSLPPELLESTLFGHVKG</sequence>
<dbReference type="CDD" id="cd00009">
    <property type="entry name" value="AAA"/>
    <property type="match status" value="1"/>
</dbReference>
<dbReference type="InterPro" id="IPR025662">
    <property type="entry name" value="Sigma_54_int_dom_ATP-bd_1"/>
</dbReference>
<dbReference type="GO" id="GO:0000160">
    <property type="term" value="P:phosphorelay signal transduction system"/>
    <property type="evidence" value="ECO:0007669"/>
    <property type="project" value="UniProtKB-KW"/>
</dbReference>
<dbReference type="AlphaFoldDB" id="A0A7V8SWU5"/>
<evidence type="ECO:0000256" key="6">
    <source>
        <dbReference type="ARBA" id="ARBA00023163"/>
    </source>
</evidence>
<keyword evidence="2" id="KW-0547">Nucleotide-binding</keyword>
<evidence type="ECO:0000256" key="1">
    <source>
        <dbReference type="ARBA" id="ARBA00022553"/>
    </source>
</evidence>
<evidence type="ECO:0000313" key="10">
    <source>
        <dbReference type="EMBL" id="MBA0085319.1"/>
    </source>
</evidence>
<dbReference type="Pfam" id="PF00072">
    <property type="entry name" value="Response_reg"/>
    <property type="match status" value="1"/>
</dbReference>
<reference evidence="10" key="1">
    <citation type="submission" date="2020-06" db="EMBL/GenBank/DDBJ databases">
        <title>Legume-microbial interactions unlock mineral nutrients during tropical forest succession.</title>
        <authorList>
            <person name="Epihov D.Z."/>
        </authorList>
    </citation>
    <scope>NUCLEOTIDE SEQUENCE [LARGE SCALE GENOMIC DNA]</scope>
    <source>
        <strain evidence="10">Pan2503</strain>
    </source>
</reference>
<keyword evidence="6" id="KW-0804">Transcription</keyword>
<dbReference type="SUPFAM" id="SSF52172">
    <property type="entry name" value="CheY-like"/>
    <property type="match status" value="1"/>
</dbReference>
<dbReference type="GO" id="GO:0005524">
    <property type="term" value="F:ATP binding"/>
    <property type="evidence" value="ECO:0007669"/>
    <property type="project" value="UniProtKB-KW"/>
</dbReference>
<dbReference type="Gene3D" id="3.40.50.300">
    <property type="entry name" value="P-loop containing nucleotide triphosphate hydrolases"/>
    <property type="match status" value="1"/>
</dbReference>
<keyword evidence="1 7" id="KW-0597">Phosphoprotein</keyword>
<dbReference type="PROSITE" id="PS50110">
    <property type="entry name" value="RESPONSE_REGULATORY"/>
    <property type="match status" value="1"/>
</dbReference>
<dbReference type="PROSITE" id="PS00675">
    <property type="entry name" value="SIGMA54_INTERACT_1"/>
    <property type="match status" value="1"/>
</dbReference>
<dbReference type="SMART" id="SM00448">
    <property type="entry name" value="REC"/>
    <property type="match status" value="1"/>
</dbReference>
<dbReference type="InterPro" id="IPR027417">
    <property type="entry name" value="P-loop_NTPase"/>
</dbReference>
<gene>
    <name evidence="10" type="ORF">HRJ53_10000</name>
</gene>
<keyword evidence="5" id="KW-0805">Transcription regulation</keyword>
<dbReference type="InterPro" id="IPR011006">
    <property type="entry name" value="CheY-like_superfamily"/>
</dbReference>
<evidence type="ECO:0000256" key="5">
    <source>
        <dbReference type="ARBA" id="ARBA00023015"/>
    </source>
</evidence>
<evidence type="ECO:0000256" key="3">
    <source>
        <dbReference type="ARBA" id="ARBA00022840"/>
    </source>
</evidence>
<dbReference type="InterPro" id="IPR001789">
    <property type="entry name" value="Sig_transdc_resp-reg_receiver"/>
</dbReference>
<keyword evidence="11" id="KW-1185">Reference proteome</keyword>
<dbReference type="PROSITE" id="PS50045">
    <property type="entry name" value="SIGMA54_INTERACT_4"/>
    <property type="match status" value="1"/>
</dbReference>
<dbReference type="Proteomes" id="UP000567293">
    <property type="component" value="Unassembled WGS sequence"/>
</dbReference>
<feature type="non-terminal residue" evidence="10">
    <location>
        <position position="228"/>
    </location>
</feature>
<protein>
    <submittedName>
        <fullName evidence="10">Sigma-54-dependent Fis family transcriptional regulator</fullName>
    </submittedName>
</protein>
<feature type="domain" description="Sigma-54 factor interaction" evidence="8">
    <location>
        <begin position="153"/>
        <end position="228"/>
    </location>
</feature>
<dbReference type="GO" id="GO:0006355">
    <property type="term" value="P:regulation of DNA-templated transcription"/>
    <property type="evidence" value="ECO:0007669"/>
    <property type="project" value="InterPro"/>
</dbReference>
<dbReference type="PANTHER" id="PTHR32071">
    <property type="entry name" value="TRANSCRIPTIONAL REGULATORY PROTEIN"/>
    <property type="match status" value="1"/>
</dbReference>
<organism evidence="10 11">
    <name type="scientific">Candidatus Acidiferrum panamense</name>
    <dbReference type="NCBI Taxonomy" id="2741543"/>
    <lineage>
        <taxon>Bacteria</taxon>
        <taxon>Pseudomonadati</taxon>
        <taxon>Acidobacteriota</taxon>
        <taxon>Terriglobia</taxon>
        <taxon>Candidatus Acidiferrales</taxon>
        <taxon>Candidatus Acidiferrum</taxon>
    </lineage>
</organism>
<dbReference type="Gene3D" id="3.40.50.2300">
    <property type="match status" value="1"/>
</dbReference>
<evidence type="ECO:0000256" key="2">
    <source>
        <dbReference type="ARBA" id="ARBA00022741"/>
    </source>
</evidence>
<name>A0A7V8SWU5_9BACT</name>